<dbReference type="PROSITE" id="PS50600">
    <property type="entry name" value="ULP_PROTEASE"/>
    <property type="match status" value="1"/>
</dbReference>
<reference evidence="7 8" key="1">
    <citation type="submission" date="2014-07" db="EMBL/GenBank/DDBJ databases">
        <title>Genomic and transcriptomic analysis on Apis cerana provide comprehensive insights into honey bee biology.</title>
        <authorList>
            <person name="Diao Q."/>
            <person name="Sun L."/>
            <person name="Zheng H."/>
            <person name="Zheng H."/>
            <person name="Xu S."/>
            <person name="Wang S."/>
            <person name="Zeng Z."/>
            <person name="Hu F."/>
            <person name="Su S."/>
            <person name="Wu J."/>
        </authorList>
    </citation>
    <scope>NUCLEOTIDE SEQUENCE [LARGE SCALE GENOMIC DNA]</scope>
    <source>
        <tissue evidence="7">Pupae without intestine</tissue>
    </source>
</reference>
<dbReference type="Pfam" id="PF02902">
    <property type="entry name" value="Peptidase_C48"/>
    <property type="match status" value="1"/>
</dbReference>
<evidence type="ECO:0000256" key="1">
    <source>
        <dbReference type="ARBA" id="ARBA00005234"/>
    </source>
</evidence>
<keyword evidence="5" id="KW-0378">Hydrolase</keyword>
<evidence type="ECO:0000256" key="3">
    <source>
        <dbReference type="ARBA" id="ARBA00022670"/>
    </source>
</evidence>
<protein>
    <submittedName>
        <fullName evidence="7">Sentrin-specific protease</fullName>
    </submittedName>
</protein>
<dbReference type="FunFam" id="1.10.418.20:FF:000001">
    <property type="entry name" value="sentrin-specific protease 6 isoform X1"/>
    <property type="match status" value="1"/>
</dbReference>
<sequence length="167" mass="19249">MKQNVLQEKDIIKIPCILIFDSLAGTNRMHVIATLRDYLSCEYIAKTGCEKIFSKDTIKGALLKVPQQSNFTDCGLYILQYVESFFKNPIKDYTLPINTLKDWFEEIVVTRKREELSKLLIKLMNARKRDKNIIIPAVNFPTQDGKLKIKAKNHVDAKSVKTNVKDK</sequence>
<dbReference type="EMBL" id="KZ288522">
    <property type="protein sequence ID" value="PBC25096.1"/>
    <property type="molecule type" value="Genomic_DNA"/>
</dbReference>
<dbReference type="InterPro" id="IPR051947">
    <property type="entry name" value="Sentrin-specific_protease"/>
</dbReference>
<evidence type="ECO:0000256" key="4">
    <source>
        <dbReference type="ARBA" id="ARBA00022786"/>
    </source>
</evidence>
<dbReference type="PANTHER" id="PTHR46896">
    <property type="entry name" value="SENTRIN-SPECIFIC PROTEASE"/>
    <property type="match status" value="1"/>
</dbReference>
<keyword evidence="3 7" id="KW-0645">Protease</keyword>
<evidence type="ECO:0000313" key="7">
    <source>
        <dbReference type="EMBL" id="PBC25096.1"/>
    </source>
</evidence>
<dbReference type="GO" id="GO:0070139">
    <property type="term" value="F:SUMO-specific endopeptidase activity"/>
    <property type="evidence" value="ECO:0007669"/>
    <property type="project" value="TreeGrafter"/>
</dbReference>
<dbReference type="PANTHER" id="PTHR46896:SF3">
    <property type="entry name" value="FI06413P-RELATED"/>
    <property type="match status" value="1"/>
</dbReference>
<dbReference type="SUPFAM" id="SSF54001">
    <property type="entry name" value="Cysteine proteinases"/>
    <property type="match status" value="1"/>
</dbReference>
<dbReference type="Gene3D" id="1.10.418.20">
    <property type="match status" value="1"/>
</dbReference>
<proteinExistence type="inferred from homology"/>
<comment type="similarity">
    <text evidence="1">Belongs to the peptidase C48 family.</text>
</comment>
<accession>A0A2A3E1G8</accession>
<dbReference type="GO" id="GO:0006508">
    <property type="term" value="P:proteolysis"/>
    <property type="evidence" value="ECO:0007669"/>
    <property type="project" value="UniProtKB-KW"/>
</dbReference>
<dbReference type="AlphaFoldDB" id="A0A2A3E1G8"/>
<evidence type="ECO:0000256" key="5">
    <source>
        <dbReference type="ARBA" id="ARBA00022801"/>
    </source>
</evidence>
<dbReference type="Proteomes" id="UP000242457">
    <property type="component" value="Unassembled WGS sequence"/>
</dbReference>
<feature type="domain" description="Ubiquitin-like protease family profile" evidence="6">
    <location>
        <begin position="1"/>
        <end position="85"/>
    </location>
</feature>
<gene>
    <name evidence="7" type="ORF">APICC_02007</name>
</gene>
<organism evidence="7 8">
    <name type="scientific">Apis cerana cerana</name>
    <name type="common">Oriental honeybee</name>
    <dbReference type="NCBI Taxonomy" id="94128"/>
    <lineage>
        <taxon>Eukaryota</taxon>
        <taxon>Metazoa</taxon>
        <taxon>Ecdysozoa</taxon>
        <taxon>Arthropoda</taxon>
        <taxon>Hexapoda</taxon>
        <taxon>Insecta</taxon>
        <taxon>Pterygota</taxon>
        <taxon>Neoptera</taxon>
        <taxon>Endopterygota</taxon>
        <taxon>Hymenoptera</taxon>
        <taxon>Apocrita</taxon>
        <taxon>Aculeata</taxon>
        <taxon>Apoidea</taxon>
        <taxon>Anthophila</taxon>
        <taxon>Apidae</taxon>
        <taxon>Apis</taxon>
    </lineage>
</organism>
<keyword evidence="2" id="KW-0597">Phosphoprotein</keyword>
<keyword evidence="8" id="KW-1185">Reference proteome</keyword>
<dbReference type="GO" id="GO:0005737">
    <property type="term" value="C:cytoplasm"/>
    <property type="evidence" value="ECO:0007669"/>
    <property type="project" value="TreeGrafter"/>
</dbReference>
<dbReference type="OrthoDB" id="442460at2759"/>
<evidence type="ECO:0000256" key="2">
    <source>
        <dbReference type="ARBA" id="ARBA00022553"/>
    </source>
</evidence>
<dbReference type="GO" id="GO:0005634">
    <property type="term" value="C:nucleus"/>
    <property type="evidence" value="ECO:0007669"/>
    <property type="project" value="TreeGrafter"/>
</dbReference>
<evidence type="ECO:0000313" key="8">
    <source>
        <dbReference type="Proteomes" id="UP000242457"/>
    </source>
</evidence>
<dbReference type="InterPro" id="IPR038765">
    <property type="entry name" value="Papain-like_cys_pep_sf"/>
</dbReference>
<dbReference type="InterPro" id="IPR003653">
    <property type="entry name" value="Peptidase_C48_C"/>
</dbReference>
<keyword evidence="4" id="KW-0833">Ubl conjugation pathway</keyword>
<dbReference type="STRING" id="94128.A0A2A3E1G8"/>
<evidence type="ECO:0000259" key="6">
    <source>
        <dbReference type="PROSITE" id="PS50600"/>
    </source>
</evidence>
<dbReference type="GO" id="GO:0016926">
    <property type="term" value="P:protein desumoylation"/>
    <property type="evidence" value="ECO:0007669"/>
    <property type="project" value="TreeGrafter"/>
</dbReference>
<name>A0A2A3E1G8_APICC</name>